<organism evidence="7 8">
    <name type="scientific">Streptosporangium oxazolinicum</name>
    <dbReference type="NCBI Taxonomy" id="909287"/>
    <lineage>
        <taxon>Bacteria</taxon>
        <taxon>Bacillati</taxon>
        <taxon>Actinomycetota</taxon>
        <taxon>Actinomycetes</taxon>
        <taxon>Streptosporangiales</taxon>
        <taxon>Streptosporangiaceae</taxon>
        <taxon>Streptosporangium</taxon>
    </lineage>
</organism>
<evidence type="ECO:0000313" key="7">
    <source>
        <dbReference type="EMBL" id="GAA4209191.1"/>
    </source>
</evidence>
<evidence type="ECO:0000256" key="2">
    <source>
        <dbReference type="ARBA" id="ARBA00022723"/>
    </source>
</evidence>
<accession>A0ABP8BL89</accession>
<dbReference type="Pfam" id="PF03738">
    <property type="entry name" value="GSP_synth"/>
    <property type="match status" value="1"/>
</dbReference>
<evidence type="ECO:0000256" key="3">
    <source>
        <dbReference type="ARBA" id="ARBA00022741"/>
    </source>
</evidence>
<reference evidence="8" key="1">
    <citation type="journal article" date="2019" name="Int. J. Syst. Evol. Microbiol.">
        <title>The Global Catalogue of Microorganisms (GCM) 10K type strain sequencing project: providing services to taxonomists for standard genome sequencing and annotation.</title>
        <authorList>
            <consortium name="The Broad Institute Genomics Platform"/>
            <consortium name="The Broad Institute Genome Sequencing Center for Infectious Disease"/>
            <person name="Wu L."/>
            <person name="Ma J."/>
        </authorList>
    </citation>
    <scope>NUCLEOTIDE SEQUENCE [LARGE SCALE GENOMIC DNA]</scope>
    <source>
        <strain evidence="8">JCM 17388</strain>
    </source>
</reference>
<keyword evidence="8" id="KW-1185">Reference proteome</keyword>
<comment type="caution">
    <text evidence="7">The sequence shown here is derived from an EMBL/GenBank/DDBJ whole genome shotgun (WGS) entry which is preliminary data.</text>
</comment>
<keyword evidence="3" id="KW-0547">Nucleotide-binding</keyword>
<keyword evidence="4" id="KW-0067">ATP-binding</keyword>
<sequence>MLRLQGRARPNWQEIVESQGLGFHRNVPQGQHGRPYWDESVHYSFALAEVEDLEGVVEELHQMCLAVVEHVITTKRFADFGIPEWLHAPITASWKRRDPHLFGRFDLCYEGKTHPKLLEYNADTPTSLVESAVIQWEWMTAVHPDADQWNSLHERLIDRWKQIDPGPLHLAYTATEESGEDALNVAYMAETATQAGLATQVLTMEEIGWETGLQAFVDSQHRTLGALYKLYPWEWVIADQFAGGAIEAQSSGTPWVEPLWKMLLSNKALLALLWELNPDHPNLLPAYLDGPRDLISYVSKPLLGREGASVRIVTPAGVTENAGDYGTEGYVFQEFWPLPEFDGWRPVLGAWVVGDQAAGLGIRETAGLITDNTSSFVPHLIVG</sequence>
<keyword evidence="1" id="KW-0436">Ligase</keyword>
<dbReference type="Proteomes" id="UP001501251">
    <property type="component" value="Unassembled WGS sequence"/>
</dbReference>
<evidence type="ECO:0000259" key="6">
    <source>
        <dbReference type="Pfam" id="PF03738"/>
    </source>
</evidence>
<evidence type="ECO:0000256" key="1">
    <source>
        <dbReference type="ARBA" id="ARBA00022598"/>
    </source>
</evidence>
<dbReference type="SUPFAM" id="SSF56059">
    <property type="entry name" value="Glutathione synthetase ATP-binding domain-like"/>
    <property type="match status" value="1"/>
</dbReference>
<proteinExistence type="predicted"/>
<evidence type="ECO:0000313" key="8">
    <source>
        <dbReference type="Proteomes" id="UP001501251"/>
    </source>
</evidence>
<dbReference type="InterPro" id="IPR005494">
    <property type="entry name" value="GSPS_pre-ATP-grasp-like_dom"/>
</dbReference>
<dbReference type="Gene3D" id="3.30.1490.330">
    <property type="match status" value="1"/>
</dbReference>
<keyword evidence="2" id="KW-0479">Metal-binding</keyword>
<dbReference type="SUPFAM" id="SSF52440">
    <property type="entry name" value="PreATP-grasp domain"/>
    <property type="match status" value="1"/>
</dbReference>
<dbReference type="RefSeq" id="WP_344923108.1">
    <property type="nucleotide sequence ID" value="NZ_BAABAQ010000020.1"/>
</dbReference>
<feature type="domain" description="Glutathionylspermidine synthase pre-ATP-grasp-like" evidence="6">
    <location>
        <begin position="12"/>
        <end position="381"/>
    </location>
</feature>
<dbReference type="EMBL" id="BAABAQ010000020">
    <property type="protein sequence ID" value="GAA4209191.1"/>
    <property type="molecule type" value="Genomic_DNA"/>
</dbReference>
<evidence type="ECO:0000256" key="5">
    <source>
        <dbReference type="ARBA" id="ARBA00022842"/>
    </source>
</evidence>
<evidence type="ECO:0000256" key="4">
    <source>
        <dbReference type="ARBA" id="ARBA00022840"/>
    </source>
</evidence>
<gene>
    <name evidence="7" type="ORF">GCM10022252_75340</name>
</gene>
<dbReference type="InterPro" id="IPR016185">
    <property type="entry name" value="PreATP-grasp_dom_sf"/>
</dbReference>
<protein>
    <submittedName>
        <fullName evidence="7">Glutathionylspermidine synthase family protein</fullName>
    </submittedName>
</protein>
<name>A0ABP8BL89_9ACTN</name>
<keyword evidence="5" id="KW-0460">Magnesium</keyword>